<reference evidence="1 2" key="1">
    <citation type="submission" date="2012-08" db="EMBL/GenBank/DDBJ databases">
        <authorList>
            <person name="Doggett N."/>
            <person name="Teshima H."/>
            <person name="Bruce D."/>
            <person name="Detter J.C."/>
            <person name="Johnson S.L."/>
            <person name="Han C."/>
        </authorList>
    </citation>
    <scope>NUCLEOTIDE SEQUENCE [LARGE SCALE GENOMIC DNA]</scope>
    <source>
        <strain evidence="1 2">HD-771</strain>
        <plasmid evidence="1 2">p04</plasmid>
    </source>
</reference>
<protein>
    <submittedName>
        <fullName evidence="1">Uncharacterized protein</fullName>
    </submittedName>
</protein>
<dbReference type="RefSeq" id="WP_000260289.1">
    <property type="nucleotide sequence ID" value="NC_018488.1"/>
</dbReference>
<gene>
    <name evidence="1" type="ORF">BTG_33263</name>
</gene>
<accession>A0A9W3P1E1</accession>
<dbReference type="KEGG" id="bti:BTG_33263"/>
<evidence type="ECO:0000313" key="1">
    <source>
        <dbReference type="EMBL" id="AFQ19984.1"/>
    </source>
</evidence>
<proteinExistence type="predicted"/>
<organism evidence="1 2">
    <name type="scientific">Bacillus thuringiensis HD-771</name>
    <dbReference type="NCBI Taxonomy" id="1218175"/>
    <lineage>
        <taxon>Bacteria</taxon>
        <taxon>Bacillati</taxon>
        <taxon>Bacillota</taxon>
        <taxon>Bacilli</taxon>
        <taxon>Bacillales</taxon>
        <taxon>Bacillaceae</taxon>
        <taxon>Bacillus</taxon>
        <taxon>Bacillus cereus group</taxon>
    </lineage>
</organism>
<evidence type="ECO:0000313" key="2">
    <source>
        <dbReference type="Proteomes" id="UP000005259"/>
    </source>
</evidence>
<name>A0A9W3P1E1_BACTU</name>
<sequence>MVVIIIHKNKNSRYNDLLRVRVPTDLKAKLNAVAEERGEDTADVVRRFCEEGLHRHYAENNMDFIKVEIREALRDVLKPSVERLAKIGAKGSVSAGTAMYMLVESLGRQNLDVKDIYSRARIKSVESLRSKGDIDE</sequence>
<dbReference type="EMBL" id="CP003756">
    <property type="protein sequence ID" value="AFQ19984.1"/>
    <property type="molecule type" value="Genomic_DNA"/>
</dbReference>
<dbReference type="Proteomes" id="UP000005259">
    <property type="component" value="Plasmid p04"/>
</dbReference>
<keyword evidence="1" id="KW-0614">Plasmid</keyword>
<geneLocation type="plasmid" evidence="1 2">
    <name>p04</name>
</geneLocation>
<dbReference type="GeneID" id="67470298"/>
<dbReference type="AlphaFoldDB" id="A0A9W3P1E1"/>